<protein>
    <recommendedName>
        <fullName evidence="5">Aminoacyl-tRNA synthetase class II (D/K/N) domain-containing protein</fullName>
    </recommendedName>
</protein>
<name>A0A836BRB0_9CHLO</name>
<dbReference type="Gene3D" id="3.30.930.10">
    <property type="entry name" value="Bira Bifunctional Protein, Domain 2"/>
    <property type="match status" value="1"/>
</dbReference>
<dbReference type="OrthoDB" id="21243at2759"/>
<dbReference type="PANTHER" id="PTHR42918">
    <property type="entry name" value="LYSYL-TRNA SYNTHETASE"/>
    <property type="match status" value="1"/>
</dbReference>
<evidence type="ECO:0000259" key="5">
    <source>
        <dbReference type="Pfam" id="PF00152"/>
    </source>
</evidence>
<reference evidence="6" key="1">
    <citation type="journal article" date="2020" name="bioRxiv">
        <title>Comparative genomics of Chlamydomonas.</title>
        <authorList>
            <person name="Craig R.J."/>
            <person name="Hasan A.R."/>
            <person name="Ness R.W."/>
            <person name="Keightley P.D."/>
        </authorList>
    </citation>
    <scope>NUCLEOTIDE SEQUENCE</scope>
    <source>
        <strain evidence="6">CCAP 11/70</strain>
    </source>
</reference>
<evidence type="ECO:0000256" key="2">
    <source>
        <dbReference type="ARBA" id="ARBA00022741"/>
    </source>
</evidence>
<dbReference type="GO" id="GO:0006430">
    <property type="term" value="P:lysyl-tRNA aminoacylation"/>
    <property type="evidence" value="ECO:0007669"/>
    <property type="project" value="TreeGrafter"/>
</dbReference>
<dbReference type="Proteomes" id="UP000612055">
    <property type="component" value="Unassembled WGS sequence"/>
</dbReference>
<dbReference type="EMBL" id="JAEHOE010000149">
    <property type="protein sequence ID" value="KAG2484468.1"/>
    <property type="molecule type" value="Genomic_DNA"/>
</dbReference>
<keyword evidence="7" id="KW-1185">Reference proteome</keyword>
<dbReference type="GO" id="GO:0004824">
    <property type="term" value="F:lysine-tRNA ligase activity"/>
    <property type="evidence" value="ECO:0007669"/>
    <property type="project" value="TreeGrafter"/>
</dbReference>
<evidence type="ECO:0000256" key="1">
    <source>
        <dbReference type="ARBA" id="ARBA00022598"/>
    </source>
</evidence>
<sequence>MQRRLQEAQAGSRGGCGRSLGAERQNEVVDYDFITALEYGMPPSGGLGIGVDRLVMLLTDAVSVRDVIALS</sequence>
<keyword evidence="3" id="KW-0067">ATP-binding</keyword>
<evidence type="ECO:0000313" key="6">
    <source>
        <dbReference type="EMBL" id="KAG2484468.1"/>
    </source>
</evidence>
<gene>
    <name evidence="6" type="ORF">HYH03_016702</name>
</gene>
<feature type="region of interest" description="Disordered" evidence="4">
    <location>
        <begin position="1"/>
        <end position="21"/>
    </location>
</feature>
<dbReference type="PANTHER" id="PTHR42918:SF15">
    <property type="entry name" value="LYSINE--TRNA LIGASE, CHLOROPLASTIC_MITOCHONDRIAL"/>
    <property type="match status" value="1"/>
</dbReference>
<dbReference type="GO" id="GO:0005524">
    <property type="term" value="F:ATP binding"/>
    <property type="evidence" value="ECO:0007669"/>
    <property type="project" value="InterPro"/>
</dbReference>
<comment type="caution">
    <text evidence="6">The sequence shown here is derived from an EMBL/GenBank/DDBJ whole genome shotgun (WGS) entry which is preliminary data.</text>
</comment>
<dbReference type="Pfam" id="PF00152">
    <property type="entry name" value="tRNA-synt_2"/>
    <property type="match status" value="1"/>
</dbReference>
<proteinExistence type="predicted"/>
<organism evidence="6 7">
    <name type="scientific">Edaphochlamys debaryana</name>
    <dbReference type="NCBI Taxonomy" id="47281"/>
    <lineage>
        <taxon>Eukaryota</taxon>
        <taxon>Viridiplantae</taxon>
        <taxon>Chlorophyta</taxon>
        <taxon>core chlorophytes</taxon>
        <taxon>Chlorophyceae</taxon>
        <taxon>CS clade</taxon>
        <taxon>Chlamydomonadales</taxon>
        <taxon>Chlamydomonadales incertae sedis</taxon>
        <taxon>Edaphochlamys</taxon>
    </lineage>
</organism>
<keyword evidence="2" id="KW-0547">Nucleotide-binding</keyword>
<dbReference type="AlphaFoldDB" id="A0A836BRB0"/>
<dbReference type="InterPro" id="IPR004364">
    <property type="entry name" value="Aa-tRNA-synt_II"/>
</dbReference>
<keyword evidence="1" id="KW-0436">Ligase</keyword>
<dbReference type="SUPFAM" id="SSF55681">
    <property type="entry name" value="Class II aaRS and biotin synthetases"/>
    <property type="match status" value="1"/>
</dbReference>
<dbReference type="GO" id="GO:0000049">
    <property type="term" value="F:tRNA binding"/>
    <property type="evidence" value="ECO:0007669"/>
    <property type="project" value="TreeGrafter"/>
</dbReference>
<accession>A0A836BRB0</accession>
<evidence type="ECO:0000256" key="4">
    <source>
        <dbReference type="SAM" id="MobiDB-lite"/>
    </source>
</evidence>
<dbReference type="GO" id="GO:0005829">
    <property type="term" value="C:cytosol"/>
    <property type="evidence" value="ECO:0007669"/>
    <property type="project" value="TreeGrafter"/>
</dbReference>
<feature type="domain" description="Aminoacyl-tRNA synthetase class II (D/K/N)" evidence="5">
    <location>
        <begin position="23"/>
        <end position="69"/>
    </location>
</feature>
<dbReference type="InterPro" id="IPR045864">
    <property type="entry name" value="aa-tRNA-synth_II/BPL/LPL"/>
</dbReference>
<evidence type="ECO:0000313" key="7">
    <source>
        <dbReference type="Proteomes" id="UP000612055"/>
    </source>
</evidence>
<evidence type="ECO:0000256" key="3">
    <source>
        <dbReference type="ARBA" id="ARBA00022840"/>
    </source>
</evidence>